<feature type="chain" id="PRO_5021034557" description="C-type lectin domain-containing protein" evidence="2">
    <location>
        <begin position="18"/>
        <end position="651"/>
    </location>
</feature>
<protein>
    <recommendedName>
        <fullName evidence="3">C-type lectin domain-containing protein</fullName>
    </recommendedName>
</protein>
<dbReference type="InterPro" id="IPR016186">
    <property type="entry name" value="C-type_lectin-like/link_sf"/>
</dbReference>
<dbReference type="CDD" id="cd00037">
    <property type="entry name" value="CLECT"/>
    <property type="match status" value="1"/>
</dbReference>
<sequence>MELRFLFGILLFQPVLGFSVSLLLNCWAKDFAGQIILGVKDSRLVYYQIPDGYTIIDVNRIDNNNLFERFEAPNYQSGLHADYGIEYNYKMAEILGLHNGKEKLAERVAKGRTTYYATVNNQRCSFGTLDSLKFGHFYLIDGFASDGQPIFTFPTNVSRSDIDQTPQLSVHEKLDNAKKQLKIVQTEIDRQEKEKSVLSKEIGWLIETLTRVSMYPKKIKQFYRNQEALKSGDKTKASENQVISNIVKNKALLSYHTFADFNAQKSRFSEKLSQRQEQMAELSARLSKSYQKKVETETNIEVLRMAVEVSDTQEHYIEPRRKCLSGFTYNELFAKCIQFVPIDSSALHQHLLLGTCTKMNGSTALTVESKEQNDELGKIRQSVLGDHYIEILLGLNIPLYSPFSTENFRWADGSNATFRNWRTNCRNTHCPIRWDEKNGYNFLSFAIYGNVYNGAWSNVRDFNRKQSYIYHAACAMEPNIKMIDCPVGFHYSGVFNKCIQIVEIDEKARWVKEVFGMCTGESQPVTIKNEVENDELSRFIALKLGTGYQYGAVIGYHVPESEEWNVNKFRWVDGSNSKYTLFHPAFPASNEHGNAGNPFGRRLTAVYNNFTLTNFEGVGGLHNFYGRWLNLNVGEVLEYIRCIACAVEPNL</sequence>
<dbReference type="PROSITE" id="PS50041">
    <property type="entry name" value="C_TYPE_LECTIN_2"/>
    <property type="match status" value="1"/>
</dbReference>
<dbReference type="EMBL" id="AZBU02000010">
    <property type="protein sequence ID" value="TKR62553.1"/>
    <property type="molecule type" value="Genomic_DNA"/>
</dbReference>
<feature type="domain" description="C-type lectin" evidence="3">
    <location>
        <begin position="356"/>
        <end position="438"/>
    </location>
</feature>
<proteinExistence type="predicted"/>
<feature type="signal peptide" evidence="2">
    <location>
        <begin position="1"/>
        <end position="17"/>
    </location>
</feature>
<keyword evidence="1" id="KW-0175">Coiled coil</keyword>
<dbReference type="InterPro" id="IPR001304">
    <property type="entry name" value="C-type_lectin-like"/>
</dbReference>
<accession>A0A4U5M2I7</accession>
<evidence type="ECO:0000259" key="3">
    <source>
        <dbReference type="PROSITE" id="PS50041"/>
    </source>
</evidence>
<reference evidence="4 5" key="1">
    <citation type="journal article" date="2015" name="Genome Biol.">
        <title>Comparative genomics of Steinernema reveals deeply conserved gene regulatory networks.</title>
        <authorList>
            <person name="Dillman A.R."/>
            <person name="Macchietto M."/>
            <person name="Porter C.F."/>
            <person name="Rogers A."/>
            <person name="Williams B."/>
            <person name="Antoshechkin I."/>
            <person name="Lee M.M."/>
            <person name="Goodwin Z."/>
            <person name="Lu X."/>
            <person name="Lewis E.E."/>
            <person name="Goodrich-Blair H."/>
            <person name="Stock S.P."/>
            <person name="Adams B.J."/>
            <person name="Sternberg P.W."/>
            <person name="Mortazavi A."/>
        </authorList>
    </citation>
    <scope>NUCLEOTIDE SEQUENCE [LARGE SCALE GENOMIC DNA]</scope>
    <source>
        <strain evidence="4 5">ALL</strain>
    </source>
</reference>
<keyword evidence="5" id="KW-1185">Reference proteome</keyword>
<evidence type="ECO:0000256" key="1">
    <source>
        <dbReference type="SAM" id="Coils"/>
    </source>
</evidence>
<comment type="caution">
    <text evidence="4">The sequence shown here is derived from an EMBL/GenBank/DDBJ whole genome shotgun (WGS) entry which is preliminary data.</text>
</comment>
<reference evidence="4 5" key="2">
    <citation type="journal article" date="2019" name="G3 (Bethesda)">
        <title>Hybrid Assembly of the Genome of the Entomopathogenic Nematode Steinernema carpocapsae Identifies the X-Chromosome.</title>
        <authorList>
            <person name="Serra L."/>
            <person name="Macchietto M."/>
            <person name="Macias-Munoz A."/>
            <person name="McGill C.J."/>
            <person name="Rodriguez I.M."/>
            <person name="Rodriguez B."/>
            <person name="Murad R."/>
            <person name="Mortazavi A."/>
        </authorList>
    </citation>
    <scope>NUCLEOTIDE SEQUENCE [LARGE SCALE GENOMIC DNA]</scope>
    <source>
        <strain evidence="4 5">ALL</strain>
    </source>
</reference>
<dbReference type="SMART" id="SM00034">
    <property type="entry name" value="CLECT"/>
    <property type="match status" value="2"/>
</dbReference>
<dbReference type="InterPro" id="IPR016187">
    <property type="entry name" value="CTDL_fold"/>
</dbReference>
<name>A0A4U5M2I7_STECR</name>
<gene>
    <name evidence="4" type="ORF">L596_026488</name>
</gene>
<feature type="coiled-coil region" evidence="1">
    <location>
        <begin position="174"/>
        <end position="201"/>
    </location>
</feature>
<organism evidence="4 5">
    <name type="scientific">Steinernema carpocapsae</name>
    <name type="common">Entomopathogenic nematode</name>
    <dbReference type="NCBI Taxonomy" id="34508"/>
    <lineage>
        <taxon>Eukaryota</taxon>
        <taxon>Metazoa</taxon>
        <taxon>Ecdysozoa</taxon>
        <taxon>Nematoda</taxon>
        <taxon>Chromadorea</taxon>
        <taxon>Rhabditida</taxon>
        <taxon>Tylenchina</taxon>
        <taxon>Panagrolaimomorpha</taxon>
        <taxon>Strongyloidoidea</taxon>
        <taxon>Steinernematidae</taxon>
        <taxon>Steinernema</taxon>
    </lineage>
</organism>
<evidence type="ECO:0000313" key="5">
    <source>
        <dbReference type="Proteomes" id="UP000298663"/>
    </source>
</evidence>
<evidence type="ECO:0000256" key="2">
    <source>
        <dbReference type="SAM" id="SignalP"/>
    </source>
</evidence>
<keyword evidence="2" id="KW-0732">Signal</keyword>
<dbReference type="Proteomes" id="UP000298663">
    <property type="component" value="Unassembled WGS sequence"/>
</dbReference>
<dbReference type="SUPFAM" id="SSF56436">
    <property type="entry name" value="C-type lectin-like"/>
    <property type="match status" value="2"/>
</dbReference>
<evidence type="ECO:0000313" key="4">
    <source>
        <dbReference type="EMBL" id="TKR62553.1"/>
    </source>
</evidence>
<dbReference type="Gene3D" id="3.10.100.10">
    <property type="entry name" value="Mannose-Binding Protein A, subunit A"/>
    <property type="match status" value="2"/>
</dbReference>
<dbReference type="AlphaFoldDB" id="A0A4U5M2I7"/>